<reference evidence="2" key="1">
    <citation type="submission" date="2022-11" db="UniProtKB">
        <authorList>
            <consortium name="WormBaseParasite"/>
        </authorList>
    </citation>
    <scope>IDENTIFICATION</scope>
</reference>
<sequence length="250" mass="28006">MARYDYENKKRPYGGMYHPAPTAPSLDITINQNGIGSPSPTSYSSSRRPPLSAPPPPPTYHSDYYEPLWFDRFVRRENRCMFRLCLVQTLLSAVILAGGIWCYNDTPAYCPYYSAIWTAIIFLLNAIVGTLAAKLGSLNLYLAHLVLSLISIMMCVVSAGISARNWHLVGTYQHPRIDRNSAFCLIGSHDAPRISHIFSHMDKYDFGQCLFELKVGVAVNSVQFVVSCIIAFLDIISVFLCMKRTCTSCL</sequence>
<organism evidence="1 2">
    <name type="scientific">Panagrolaimus sp. JU765</name>
    <dbReference type="NCBI Taxonomy" id="591449"/>
    <lineage>
        <taxon>Eukaryota</taxon>
        <taxon>Metazoa</taxon>
        <taxon>Ecdysozoa</taxon>
        <taxon>Nematoda</taxon>
        <taxon>Chromadorea</taxon>
        <taxon>Rhabditida</taxon>
        <taxon>Tylenchina</taxon>
        <taxon>Panagrolaimomorpha</taxon>
        <taxon>Panagrolaimoidea</taxon>
        <taxon>Panagrolaimidae</taxon>
        <taxon>Panagrolaimus</taxon>
    </lineage>
</organism>
<evidence type="ECO:0000313" key="1">
    <source>
        <dbReference type="Proteomes" id="UP000887576"/>
    </source>
</evidence>
<name>A0AC34Q202_9BILA</name>
<proteinExistence type="predicted"/>
<protein>
    <submittedName>
        <fullName evidence="2">Uncharacterized protein</fullName>
    </submittedName>
</protein>
<dbReference type="WBParaSite" id="JU765_v2.g12172.t1">
    <property type="protein sequence ID" value="JU765_v2.g12172.t1"/>
    <property type="gene ID" value="JU765_v2.g12172"/>
</dbReference>
<accession>A0AC34Q202</accession>
<evidence type="ECO:0000313" key="2">
    <source>
        <dbReference type="WBParaSite" id="JU765_v2.g12172.t1"/>
    </source>
</evidence>
<dbReference type="Proteomes" id="UP000887576">
    <property type="component" value="Unplaced"/>
</dbReference>